<keyword evidence="11" id="KW-0255">Endonuclease</keyword>
<evidence type="ECO:0000256" key="5">
    <source>
        <dbReference type="ARBA" id="ARBA00022763"/>
    </source>
</evidence>
<keyword evidence="7" id="KW-0460">Magnesium</keyword>
<dbReference type="Gene3D" id="3.60.10.10">
    <property type="entry name" value="Endonuclease/exonuclease/phosphatase"/>
    <property type="match status" value="1"/>
</dbReference>
<gene>
    <name evidence="11" type="ORF">FDT66_05390</name>
</gene>
<keyword evidence="6" id="KW-0378">Hydrolase</keyword>
<dbReference type="InterPro" id="IPR036691">
    <property type="entry name" value="Endo/exonu/phosph_ase_sf"/>
</dbReference>
<dbReference type="CDD" id="cd09084">
    <property type="entry name" value="EEP-2"/>
    <property type="match status" value="1"/>
</dbReference>
<dbReference type="PANTHER" id="PTHR15822">
    <property type="entry name" value="TRAF AND TNF RECEPTOR-ASSOCIATED PROTEIN"/>
    <property type="match status" value="1"/>
</dbReference>
<evidence type="ECO:0000256" key="4">
    <source>
        <dbReference type="ARBA" id="ARBA00022723"/>
    </source>
</evidence>
<evidence type="ECO:0000256" key="6">
    <source>
        <dbReference type="ARBA" id="ARBA00022801"/>
    </source>
</evidence>
<comment type="caution">
    <text evidence="11">The sequence shown here is derived from an EMBL/GenBank/DDBJ whole genome shotgun (WGS) entry which is preliminary data.</text>
</comment>
<keyword evidence="5" id="KW-0227">DNA damage</keyword>
<evidence type="ECO:0000256" key="2">
    <source>
        <dbReference type="ARBA" id="ARBA00001946"/>
    </source>
</evidence>
<dbReference type="InterPro" id="IPR005135">
    <property type="entry name" value="Endo/exonuclease/phosphatase"/>
</dbReference>
<keyword evidence="12" id="KW-1185">Reference proteome</keyword>
<keyword evidence="9" id="KW-1133">Transmembrane helix</keyword>
<keyword evidence="9" id="KW-0472">Membrane</keyword>
<dbReference type="Proteomes" id="UP000307140">
    <property type="component" value="Unassembled WGS sequence"/>
</dbReference>
<evidence type="ECO:0000256" key="3">
    <source>
        <dbReference type="ARBA" id="ARBA00022722"/>
    </source>
</evidence>
<dbReference type="GO" id="GO:0016787">
    <property type="term" value="F:hydrolase activity"/>
    <property type="evidence" value="ECO:0007669"/>
    <property type="project" value="UniProtKB-KW"/>
</dbReference>
<dbReference type="EMBL" id="VANR01000002">
    <property type="protein sequence ID" value="TMM31399.1"/>
    <property type="molecule type" value="Genomic_DNA"/>
</dbReference>
<evidence type="ECO:0000256" key="9">
    <source>
        <dbReference type="SAM" id="Phobius"/>
    </source>
</evidence>
<evidence type="ECO:0000259" key="10">
    <source>
        <dbReference type="Pfam" id="PF03372"/>
    </source>
</evidence>
<dbReference type="SUPFAM" id="SSF56219">
    <property type="entry name" value="DNase I-like"/>
    <property type="match status" value="1"/>
</dbReference>
<feature type="domain" description="Endonuclease/exonuclease/phosphatase" evidence="10">
    <location>
        <begin position="113"/>
        <end position="327"/>
    </location>
</feature>
<comment type="cofactor">
    <cofactor evidence="1">
        <name>Mn(2+)</name>
        <dbReference type="ChEBI" id="CHEBI:29035"/>
    </cofactor>
</comment>
<dbReference type="GO" id="GO:0046872">
    <property type="term" value="F:metal ion binding"/>
    <property type="evidence" value="ECO:0007669"/>
    <property type="project" value="UniProtKB-KW"/>
</dbReference>
<name>A0A5S3NCJ2_9FLAO</name>
<dbReference type="Pfam" id="PF03372">
    <property type="entry name" value="Exo_endo_phos"/>
    <property type="match status" value="1"/>
</dbReference>
<keyword evidence="4" id="KW-0479">Metal-binding</keyword>
<comment type="cofactor">
    <cofactor evidence="2">
        <name>Mg(2+)</name>
        <dbReference type="ChEBI" id="CHEBI:18420"/>
    </cofactor>
</comment>
<sequence>MKNLSFLDKIFYLLNSLLATLLLLSYLLPYISPNTMPILAVLSLFVPILAIINICFVIYWLIKLKKQFFLSTVVLLIGWFFSSTFYKFSDKNSSLNSDLKVMSYNVKAFDFFNVNTDSTSTKNGFDFIADKNPDVLAIQEYYQSSKIKLSYPYKFIKTKNDKGKFGMAIYSKYKIINSGSLNLKNTSNNIIFIDILKETDTIRVYNFHLESLRIKPNEENFGEENSEKLLNRVSTSFKMQTQQALQFLEHEKNWHGKRIICGDFNNTAYSWVYKKISMNKKDAFLEAGKGFGKTFNYWFPMRIDFILVDEKAIVNQFKVFSEQYSDHFPVQAKISWK</sequence>
<keyword evidence="3" id="KW-0540">Nuclease</keyword>
<dbReference type="GO" id="GO:0004519">
    <property type="term" value="F:endonuclease activity"/>
    <property type="evidence" value="ECO:0007669"/>
    <property type="project" value="UniProtKB-KW"/>
</dbReference>
<dbReference type="InterPro" id="IPR051547">
    <property type="entry name" value="TDP2-like"/>
</dbReference>
<dbReference type="OrthoDB" id="635146at2"/>
<feature type="transmembrane region" description="Helical" evidence="9">
    <location>
        <begin position="12"/>
        <end position="32"/>
    </location>
</feature>
<evidence type="ECO:0000256" key="8">
    <source>
        <dbReference type="ARBA" id="ARBA00023204"/>
    </source>
</evidence>
<evidence type="ECO:0000313" key="12">
    <source>
        <dbReference type="Proteomes" id="UP000307140"/>
    </source>
</evidence>
<keyword evidence="8" id="KW-0234">DNA repair</keyword>
<accession>A0A5S3NCJ2</accession>
<feature type="transmembrane region" description="Helical" evidence="9">
    <location>
        <begin position="68"/>
        <end position="86"/>
    </location>
</feature>
<reference evidence="11 12" key="1">
    <citation type="submission" date="2019-05" db="EMBL/GenBank/DDBJ databases">
        <title>Polaribacter aestuariivivens sp. nov., isolated from a tidal flat.</title>
        <authorList>
            <person name="Yoon J.-H."/>
        </authorList>
    </citation>
    <scope>NUCLEOTIDE SEQUENCE [LARGE SCALE GENOMIC DNA]</scope>
    <source>
        <strain evidence="11 12">DBTF-3</strain>
    </source>
</reference>
<dbReference type="PANTHER" id="PTHR15822:SF4">
    <property type="entry name" value="TYROSYL-DNA PHOSPHODIESTERASE 2"/>
    <property type="match status" value="1"/>
</dbReference>
<evidence type="ECO:0000256" key="1">
    <source>
        <dbReference type="ARBA" id="ARBA00001936"/>
    </source>
</evidence>
<proteinExistence type="predicted"/>
<evidence type="ECO:0000313" key="11">
    <source>
        <dbReference type="EMBL" id="TMM31399.1"/>
    </source>
</evidence>
<feature type="transmembrane region" description="Helical" evidence="9">
    <location>
        <begin position="38"/>
        <end position="61"/>
    </location>
</feature>
<dbReference type="AlphaFoldDB" id="A0A5S3NCJ2"/>
<organism evidence="11 12">
    <name type="scientific">Polaribacter aestuariivivens</name>
    <dbReference type="NCBI Taxonomy" id="2304626"/>
    <lineage>
        <taxon>Bacteria</taxon>
        <taxon>Pseudomonadati</taxon>
        <taxon>Bacteroidota</taxon>
        <taxon>Flavobacteriia</taxon>
        <taxon>Flavobacteriales</taxon>
        <taxon>Flavobacteriaceae</taxon>
    </lineage>
</organism>
<dbReference type="GO" id="GO:0006281">
    <property type="term" value="P:DNA repair"/>
    <property type="evidence" value="ECO:0007669"/>
    <property type="project" value="UniProtKB-KW"/>
</dbReference>
<dbReference type="RefSeq" id="WP_138535126.1">
    <property type="nucleotide sequence ID" value="NZ_VANR01000002.1"/>
</dbReference>
<protein>
    <submittedName>
        <fullName evidence="11">Endonuclease</fullName>
    </submittedName>
</protein>
<evidence type="ECO:0000256" key="7">
    <source>
        <dbReference type="ARBA" id="ARBA00022842"/>
    </source>
</evidence>
<keyword evidence="9" id="KW-0812">Transmembrane</keyword>